<dbReference type="FunFam" id="3.30.420.10:FF:000063">
    <property type="entry name" value="Retrovirus-related Pol polyprotein from transposon 297-like Protein"/>
    <property type="match status" value="1"/>
</dbReference>
<dbReference type="InterPro" id="IPR041588">
    <property type="entry name" value="Integrase_H2C2"/>
</dbReference>
<dbReference type="AlphaFoldDB" id="A0AA47M822"/>
<feature type="region of interest" description="Disordered" evidence="8">
    <location>
        <begin position="912"/>
        <end position="934"/>
    </location>
</feature>
<evidence type="ECO:0000256" key="8">
    <source>
        <dbReference type="SAM" id="MobiDB-lite"/>
    </source>
</evidence>
<comment type="caution">
    <text evidence="10">The sequence shown here is derived from an EMBL/GenBank/DDBJ whole genome shotgun (WGS) entry which is preliminary data.</text>
</comment>
<evidence type="ECO:0000256" key="1">
    <source>
        <dbReference type="ARBA" id="ARBA00022679"/>
    </source>
</evidence>
<dbReference type="Pfam" id="PF00665">
    <property type="entry name" value="rve"/>
    <property type="match status" value="1"/>
</dbReference>
<dbReference type="Gene3D" id="2.40.70.10">
    <property type="entry name" value="Acid Proteases"/>
    <property type="match status" value="1"/>
</dbReference>
<dbReference type="PANTHER" id="PTHR37984:SF11">
    <property type="entry name" value="INTEGRASE CATALYTIC DOMAIN-CONTAINING PROTEIN"/>
    <property type="match status" value="1"/>
</dbReference>
<dbReference type="SUPFAM" id="SSF50630">
    <property type="entry name" value="Acid proteases"/>
    <property type="match status" value="1"/>
</dbReference>
<dbReference type="PROSITE" id="PS50994">
    <property type="entry name" value="INTEGRASE"/>
    <property type="match status" value="1"/>
</dbReference>
<feature type="region of interest" description="Disordered" evidence="8">
    <location>
        <begin position="248"/>
        <end position="269"/>
    </location>
</feature>
<dbReference type="SUPFAM" id="SSF56672">
    <property type="entry name" value="DNA/RNA polymerases"/>
    <property type="match status" value="1"/>
</dbReference>
<keyword evidence="2" id="KW-0548">Nucleotidyltransferase</keyword>
<keyword evidence="3" id="KW-0540">Nuclease</keyword>
<evidence type="ECO:0000256" key="7">
    <source>
        <dbReference type="ARBA" id="ARBA00039658"/>
    </source>
</evidence>
<dbReference type="InterPro" id="IPR043502">
    <property type="entry name" value="DNA/RNA_pol_sf"/>
</dbReference>
<evidence type="ECO:0000256" key="5">
    <source>
        <dbReference type="ARBA" id="ARBA00022801"/>
    </source>
</evidence>
<dbReference type="PANTHER" id="PTHR37984">
    <property type="entry name" value="PROTEIN CBG26694"/>
    <property type="match status" value="1"/>
</dbReference>
<organism evidence="10 11">
    <name type="scientific">Merluccius polli</name>
    <name type="common">Benguela hake</name>
    <name type="synonym">Merluccius cadenati</name>
    <dbReference type="NCBI Taxonomy" id="89951"/>
    <lineage>
        <taxon>Eukaryota</taxon>
        <taxon>Metazoa</taxon>
        <taxon>Chordata</taxon>
        <taxon>Craniata</taxon>
        <taxon>Vertebrata</taxon>
        <taxon>Euteleostomi</taxon>
        <taxon>Actinopterygii</taxon>
        <taxon>Neopterygii</taxon>
        <taxon>Teleostei</taxon>
        <taxon>Neoteleostei</taxon>
        <taxon>Acanthomorphata</taxon>
        <taxon>Zeiogadaria</taxon>
        <taxon>Gadariae</taxon>
        <taxon>Gadiformes</taxon>
        <taxon>Gadoidei</taxon>
        <taxon>Merlucciidae</taxon>
        <taxon>Merluccius</taxon>
    </lineage>
</organism>
<evidence type="ECO:0000256" key="3">
    <source>
        <dbReference type="ARBA" id="ARBA00022722"/>
    </source>
</evidence>
<name>A0AA47M822_MERPO</name>
<dbReference type="Pfam" id="PF17921">
    <property type="entry name" value="Integrase_H2C2"/>
    <property type="match status" value="1"/>
</dbReference>
<dbReference type="InterPro" id="IPR021109">
    <property type="entry name" value="Peptidase_aspartic_dom_sf"/>
</dbReference>
<sequence length="1034" mass="116976">MNSILMGSQAAILPFDTETDPSSLGTRWSKWIQRYDNFLVAMNIVNDGRKKALLLHLAGERVHDIYDTFAETDDDYNATKTKLNGYFSPKKNTQYLVYKFRKAMQQAGENLDTYHTQLRMLAKDCEFADTDSEIKAQLIQSCSSSRVRRRALREPEMTLEALLNFGRTLELSEQQAVGIEQGATAAVNALEHKQRQQTTDYKGNRNNSKQCRNCGGRYPHNGDCPAKGKECNICGKLNHYAKVCRMNKNKSAQSQEKKSGRSEDKDTTYGKWKHTRKVNQVTTSCCAHSAHSAHRDSSSSEDDQYVFAVNGEACTKHPQTHVRLNDIKVGVLIDSGASVNIISETVFNTLEPKPTMRAARIKIFSYGSDNALPITGVFECSVQAKDRNTEATFYVLKGNGHTLLSYDTASKLGLIKIINSVDLATRSVADELIDSYPELFTGIGKLKDFQVKLHINPDIQPTCQPHRRVPFHVRQKVEEELKRLEDDDIIEQVTGPTPWVSPIVTPPKPKDPDKVRICVDMRQANVAVQRERHLTPTMDDVIHELNGARFFSKLDLNKGYHQLELHPDSRYITTFTTHLGLRRYKRLSFGISSAAEAMTLEEIKTETLKDNTLQQVSAHIKNDTWHRVTDKTPNAHALRQYRHVSTDLTLSASEDIILRGNRIVMPLSLQQRVLELAHESHQGIAKTKALLREKVWFPNIDQQAEALSRNCLACQATTPITRTEPLKMSELPEAPWHSVSADFYGPLPSGEYLLVIVDDYTRYPVVNTIRSTSANVVVPSMDSVFAMFGIPRVVRTDNGPPFNGSQFAQFASYMGFHHRKITPLWPQANATAERFMRTLGKIIRIAPMQGLPWKQQLNIFLREYRSTPHCTTGRSPAELMFQRPMNTKIPSACRITIPTDSEVRKRDTEAKSKMKACSDNRRHATPSNIVPGDTVLCRQPKQNKLTPPYRKEPLPVTSVKGSMVTAGRHGYAITRNSSFFKKIHPEAKRRPLPHLDPDMDPDLDDNEDAEPALPPPRYPVRQHRQPPAYLLDYD</sequence>
<reference evidence="10" key="1">
    <citation type="journal article" date="2023" name="Front. Mar. Sci.">
        <title>A new Merluccius polli reference genome to investigate the effects of global change in West African waters.</title>
        <authorList>
            <person name="Mateo J.L."/>
            <person name="Blanco-Fernandez C."/>
            <person name="Garcia-Vazquez E."/>
            <person name="Machado-Schiaffino G."/>
        </authorList>
    </citation>
    <scope>NUCLEOTIDE SEQUENCE</scope>
    <source>
        <strain evidence="10">C29</strain>
        <tissue evidence="10">Fin</tissue>
    </source>
</reference>
<dbReference type="Gene3D" id="3.30.70.270">
    <property type="match status" value="1"/>
</dbReference>
<proteinExistence type="predicted"/>
<dbReference type="GO" id="GO:0015074">
    <property type="term" value="P:DNA integration"/>
    <property type="evidence" value="ECO:0007669"/>
    <property type="project" value="InterPro"/>
</dbReference>
<dbReference type="GO" id="GO:0003964">
    <property type="term" value="F:RNA-directed DNA polymerase activity"/>
    <property type="evidence" value="ECO:0007669"/>
    <property type="project" value="UniProtKB-KW"/>
</dbReference>
<dbReference type="GO" id="GO:0003676">
    <property type="term" value="F:nucleic acid binding"/>
    <property type="evidence" value="ECO:0007669"/>
    <property type="project" value="InterPro"/>
</dbReference>
<feature type="compositionally biased region" description="Basic and acidic residues" evidence="8">
    <location>
        <begin position="912"/>
        <end position="922"/>
    </location>
</feature>
<dbReference type="EMBL" id="JAOPHQ010005445">
    <property type="protein sequence ID" value="KAK0135266.1"/>
    <property type="molecule type" value="Genomic_DNA"/>
</dbReference>
<keyword evidence="11" id="KW-1185">Reference proteome</keyword>
<dbReference type="InterPro" id="IPR050951">
    <property type="entry name" value="Retrovirus_Pol_polyprotein"/>
</dbReference>
<evidence type="ECO:0000259" key="9">
    <source>
        <dbReference type="PROSITE" id="PS50994"/>
    </source>
</evidence>
<feature type="domain" description="Integrase catalytic" evidence="9">
    <location>
        <begin position="731"/>
        <end position="884"/>
    </location>
</feature>
<dbReference type="InterPro" id="IPR001584">
    <property type="entry name" value="Integrase_cat-core"/>
</dbReference>
<keyword evidence="4" id="KW-0255">Endonuclease</keyword>
<evidence type="ECO:0000256" key="4">
    <source>
        <dbReference type="ARBA" id="ARBA00022759"/>
    </source>
</evidence>
<protein>
    <recommendedName>
        <fullName evidence="7">Gypsy retrotransposon integrase-like protein 1</fullName>
    </recommendedName>
</protein>
<dbReference type="InterPro" id="IPR036397">
    <property type="entry name" value="RNaseH_sf"/>
</dbReference>
<dbReference type="GO" id="GO:0004190">
    <property type="term" value="F:aspartic-type endopeptidase activity"/>
    <property type="evidence" value="ECO:0007669"/>
    <property type="project" value="InterPro"/>
</dbReference>
<dbReference type="InterPro" id="IPR012337">
    <property type="entry name" value="RNaseH-like_sf"/>
</dbReference>
<feature type="compositionally biased region" description="Basic and acidic residues" evidence="8">
    <location>
        <begin position="255"/>
        <end position="268"/>
    </location>
</feature>
<gene>
    <name evidence="10" type="ORF">N1851_028900</name>
</gene>
<evidence type="ECO:0000313" key="11">
    <source>
        <dbReference type="Proteomes" id="UP001174136"/>
    </source>
</evidence>
<dbReference type="PROSITE" id="PS00141">
    <property type="entry name" value="ASP_PROTEASE"/>
    <property type="match status" value="1"/>
</dbReference>
<feature type="region of interest" description="Disordered" evidence="8">
    <location>
        <begin position="986"/>
        <end position="1034"/>
    </location>
</feature>
<evidence type="ECO:0000256" key="6">
    <source>
        <dbReference type="ARBA" id="ARBA00022918"/>
    </source>
</evidence>
<dbReference type="CDD" id="cd01647">
    <property type="entry name" value="RT_LTR"/>
    <property type="match status" value="1"/>
</dbReference>
<keyword evidence="1" id="KW-0808">Transferase</keyword>
<dbReference type="Gene3D" id="4.10.60.10">
    <property type="entry name" value="Zinc finger, CCHC-type"/>
    <property type="match status" value="1"/>
</dbReference>
<dbReference type="FunFam" id="1.10.340.70:FF:000004">
    <property type="entry name" value="Retrovirus-related Pol polyprotein from transposon 297-like Protein"/>
    <property type="match status" value="1"/>
</dbReference>
<dbReference type="Gene3D" id="3.30.420.10">
    <property type="entry name" value="Ribonuclease H-like superfamily/Ribonuclease H"/>
    <property type="match status" value="1"/>
</dbReference>
<dbReference type="Gene3D" id="1.10.340.70">
    <property type="match status" value="1"/>
</dbReference>
<evidence type="ECO:0000313" key="10">
    <source>
        <dbReference type="EMBL" id="KAK0135266.1"/>
    </source>
</evidence>
<keyword evidence="6" id="KW-0695">RNA-directed DNA polymerase</keyword>
<dbReference type="InterPro" id="IPR001969">
    <property type="entry name" value="Aspartic_peptidase_AS"/>
</dbReference>
<dbReference type="Proteomes" id="UP001174136">
    <property type="component" value="Unassembled WGS sequence"/>
</dbReference>
<dbReference type="GO" id="GO:0004519">
    <property type="term" value="F:endonuclease activity"/>
    <property type="evidence" value="ECO:0007669"/>
    <property type="project" value="UniProtKB-KW"/>
</dbReference>
<dbReference type="GO" id="GO:0006508">
    <property type="term" value="P:proteolysis"/>
    <property type="evidence" value="ECO:0007669"/>
    <property type="project" value="InterPro"/>
</dbReference>
<dbReference type="InterPro" id="IPR043128">
    <property type="entry name" value="Rev_trsase/Diguanyl_cyclase"/>
</dbReference>
<evidence type="ECO:0000256" key="2">
    <source>
        <dbReference type="ARBA" id="ARBA00022695"/>
    </source>
</evidence>
<dbReference type="Gene3D" id="3.10.10.10">
    <property type="entry name" value="HIV Type 1 Reverse Transcriptase, subunit A, domain 1"/>
    <property type="match status" value="1"/>
</dbReference>
<keyword evidence="5" id="KW-0378">Hydrolase</keyword>
<feature type="compositionally biased region" description="Acidic residues" evidence="8">
    <location>
        <begin position="998"/>
        <end position="1010"/>
    </location>
</feature>
<dbReference type="SUPFAM" id="SSF53098">
    <property type="entry name" value="Ribonuclease H-like"/>
    <property type="match status" value="1"/>
</dbReference>
<feature type="compositionally biased region" description="Basic and acidic residues" evidence="8">
    <location>
        <begin position="986"/>
        <end position="997"/>
    </location>
</feature>
<accession>A0AA47M822</accession>